<dbReference type="InterPro" id="IPR024422">
    <property type="entry name" value="Protein_unknown_function_OB"/>
</dbReference>
<organism evidence="2 3">
    <name type="scientific">Selenomonas flueggei ATCC 43531</name>
    <dbReference type="NCBI Taxonomy" id="638302"/>
    <lineage>
        <taxon>Bacteria</taxon>
        <taxon>Bacillati</taxon>
        <taxon>Bacillota</taxon>
        <taxon>Negativicutes</taxon>
        <taxon>Selenomonadales</taxon>
        <taxon>Selenomonadaceae</taxon>
        <taxon>Selenomonas</taxon>
    </lineage>
</organism>
<dbReference type="eggNOG" id="ENOG5033CQZ">
    <property type="taxonomic scope" value="Bacteria"/>
</dbReference>
<dbReference type="PROSITE" id="PS51257">
    <property type="entry name" value="PROKAR_LIPOPROTEIN"/>
    <property type="match status" value="1"/>
</dbReference>
<dbReference type="STRING" id="638302.HMPREF0908_0240"/>
<reference evidence="2 3" key="1">
    <citation type="submission" date="2009-04" db="EMBL/GenBank/DDBJ databases">
        <authorList>
            <person name="Qin X."/>
            <person name="Bachman B."/>
            <person name="Battles P."/>
            <person name="Bell A."/>
            <person name="Bess C."/>
            <person name="Bickham C."/>
            <person name="Chaboub L."/>
            <person name="Chen D."/>
            <person name="Coyle M."/>
            <person name="Deiros D.R."/>
            <person name="Dinh H."/>
            <person name="Forbes L."/>
            <person name="Fowler G."/>
            <person name="Francisco L."/>
            <person name="Fu Q."/>
            <person name="Gubbala S."/>
            <person name="Hale W."/>
            <person name="Han Y."/>
            <person name="Hemphill L."/>
            <person name="Highlander S.K."/>
            <person name="Hirani K."/>
            <person name="Hogues M."/>
            <person name="Jackson L."/>
            <person name="Jakkamsetti A."/>
            <person name="Javaid M."/>
            <person name="Jiang H."/>
            <person name="Korchina V."/>
            <person name="Kovar C."/>
            <person name="Lara F."/>
            <person name="Lee S."/>
            <person name="Mata R."/>
            <person name="Mathew T."/>
            <person name="Moen C."/>
            <person name="Morales K."/>
            <person name="Munidasa M."/>
            <person name="Nazareth L."/>
            <person name="Ngo R."/>
            <person name="Nguyen L."/>
            <person name="Okwuonu G."/>
            <person name="Ongeri F."/>
            <person name="Patil S."/>
            <person name="Petrosino J."/>
            <person name="Pham C."/>
            <person name="Pham P."/>
            <person name="Pu L.-L."/>
            <person name="Puazo M."/>
            <person name="Raj R."/>
            <person name="Reid J."/>
            <person name="Rouhana J."/>
            <person name="Saada N."/>
            <person name="Shang Y."/>
            <person name="Simmons D."/>
            <person name="Thornton R."/>
            <person name="Warren J."/>
            <person name="Weissenberger G."/>
            <person name="Zhang J."/>
            <person name="Zhang L."/>
            <person name="Zhou C."/>
            <person name="Zhu D."/>
            <person name="Muzny D."/>
            <person name="Worley K."/>
            <person name="Gibbs R."/>
        </authorList>
    </citation>
    <scope>NUCLEOTIDE SEQUENCE [LARGE SCALE GENOMIC DNA]</scope>
    <source>
        <strain evidence="2 3">ATCC 43531</strain>
    </source>
</reference>
<evidence type="ECO:0000313" key="2">
    <source>
        <dbReference type="EMBL" id="EEQ49382.1"/>
    </source>
</evidence>
<sequence length="165" mass="17570">MFVMGKFKKALLGLVGIVVVVSLVGSCGGGGKDKSDNANKGNSTTTTQQQEKQKEYAEADINVLLSEAKDNAASANQNYKGKAVKIIGGHIGNIDSDVKYITIDGTAAKYTMIHIHCDVDAKNKELKDAVLALKKGQNVTVYGTIKEVGDIMGYSMKLDKVESAQ</sequence>
<evidence type="ECO:0000313" key="3">
    <source>
        <dbReference type="Proteomes" id="UP000005309"/>
    </source>
</evidence>
<protein>
    <recommendedName>
        <fullName evidence="4">tRNA_anti-like</fullName>
    </recommendedName>
</protein>
<feature type="region of interest" description="Disordered" evidence="1">
    <location>
        <begin position="29"/>
        <end position="52"/>
    </location>
</feature>
<dbReference type="Pfam" id="PF12869">
    <property type="entry name" value="tRNA_anti-like"/>
    <property type="match status" value="1"/>
</dbReference>
<accession>C4V146</accession>
<evidence type="ECO:0000256" key="1">
    <source>
        <dbReference type="SAM" id="MobiDB-lite"/>
    </source>
</evidence>
<dbReference type="AlphaFoldDB" id="C4V146"/>
<keyword evidence="3" id="KW-1185">Reference proteome</keyword>
<evidence type="ECO:0008006" key="4">
    <source>
        <dbReference type="Google" id="ProtNLM"/>
    </source>
</evidence>
<comment type="caution">
    <text evidence="2">The sequence shown here is derived from an EMBL/GenBank/DDBJ whole genome shotgun (WGS) entry which is preliminary data.</text>
</comment>
<name>C4V146_9FIRM</name>
<dbReference type="HOGENOM" id="CLU_1546543_0_0_9"/>
<dbReference type="EMBL" id="ACLA01000004">
    <property type="protein sequence ID" value="EEQ49382.1"/>
    <property type="molecule type" value="Genomic_DNA"/>
</dbReference>
<proteinExistence type="predicted"/>
<gene>
    <name evidence="2" type="ORF">HMPREF0908_0240</name>
</gene>
<dbReference type="OrthoDB" id="1667251at2"/>
<dbReference type="Proteomes" id="UP000005309">
    <property type="component" value="Unassembled WGS sequence"/>
</dbReference>